<protein>
    <submittedName>
        <fullName evidence="1">Uncharacterized protein</fullName>
    </submittedName>
</protein>
<keyword evidence="2" id="KW-1185">Reference proteome</keyword>
<sequence>MRQGAGVEVMKLMVPELQENLCPQLQLVNRLSHSLNVSQYLTAPKLQNKPSPSPRLCLLLLFSSTPASGWLCPLVGCALYYVHTGAKMETLSETSLRMLI</sequence>
<accession>A0A9N7YV34</accession>
<name>A0A9N7YV34_PLEPL</name>
<dbReference type="AlphaFoldDB" id="A0A9N7YV34"/>
<evidence type="ECO:0000313" key="1">
    <source>
        <dbReference type="EMBL" id="CAB1438770.1"/>
    </source>
</evidence>
<gene>
    <name evidence="1" type="ORF">PLEPLA_LOCUS26658</name>
</gene>
<proteinExistence type="predicted"/>
<dbReference type="Proteomes" id="UP001153269">
    <property type="component" value="Unassembled WGS sequence"/>
</dbReference>
<evidence type="ECO:0000313" key="2">
    <source>
        <dbReference type="Proteomes" id="UP001153269"/>
    </source>
</evidence>
<comment type="caution">
    <text evidence="1">The sequence shown here is derived from an EMBL/GenBank/DDBJ whole genome shotgun (WGS) entry which is preliminary data.</text>
</comment>
<reference evidence="1" key="1">
    <citation type="submission" date="2020-03" db="EMBL/GenBank/DDBJ databases">
        <authorList>
            <person name="Weist P."/>
        </authorList>
    </citation>
    <scope>NUCLEOTIDE SEQUENCE</scope>
</reference>
<dbReference type="EMBL" id="CADEAL010002201">
    <property type="protein sequence ID" value="CAB1438770.1"/>
    <property type="molecule type" value="Genomic_DNA"/>
</dbReference>
<organism evidence="1 2">
    <name type="scientific">Pleuronectes platessa</name>
    <name type="common">European plaice</name>
    <dbReference type="NCBI Taxonomy" id="8262"/>
    <lineage>
        <taxon>Eukaryota</taxon>
        <taxon>Metazoa</taxon>
        <taxon>Chordata</taxon>
        <taxon>Craniata</taxon>
        <taxon>Vertebrata</taxon>
        <taxon>Euteleostomi</taxon>
        <taxon>Actinopterygii</taxon>
        <taxon>Neopterygii</taxon>
        <taxon>Teleostei</taxon>
        <taxon>Neoteleostei</taxon>
        <taxon>Acanthomorphata</taxon>
        <taxon>Carangaria</taxon>
        <taxon>Pleuronectiformes</taxon>
        <taxon>Pleuronectoidei</taxon>
        <taxon>Pleuronectidae</taxon>
        <taxon>Pleuronectes</taxon>
    </lineage>
</organism>